<evidence type="ECO:0000256" key="2">
    <source>
        <dbReference type="ARBA" id="ARBA00009765"/>
    </source>
</evidence>
<sequence length="309" mass="35298">MISIYKTIDGKMTKLDTVEDGCWINLIYPSEDELKTVSVTLGVELPFLKAALDEEETSRIDSEDGQTLIIVDTPAMERDETGVVYSTLPMGIIVTEKHIVTVCLKETSVVRDLQDGLVKDVRTQQRTRFILNILLLVAKRYLQYLKQIDKTYNYMERQLYKSQRNKELIQLLDLEKSLVYFNTSLKANEVTLEKILRGRIVTLYEEDHDLLEDVLIEVRQAIEMAQIYSSIISGMMDAFASVISNNLNVIMKVLTSITILMTVPNIIFGYFGMNITGGLPLDQFWWVPLLMSVAIIVVLAIILKKKDLF</sequence>
<reference evidence="7" key="2">
    <citation type="journal article" date="2021" name="PeerJ">
        <title>Extensive microbial diversity within the chicken gut microbiome revealed by metagenomics and culture.</title>
        <authorList>
            <person name="Gilroy R."/>
            <person name="Ravi A."/>
            <person name="Getino M."/>
            <person name="Pursley I."/>
            <person name="Horton D.L."/>
            <person name="Alikhan N.F."/>
            <person name="Baker D."/>
            <person name="Gharbi K."/>
            <person name="Hall N."/>
            <person name="Watson M."/>
            <person name="Adriaenssens E.M."/>
            <person name="Foster-Nyarko E."/>
            <person name="Jarju S."/>
            <person name="Secka A."/>
            <person name="Antonio M."/>
            <person name="Oren A."/>
            <person name="Chaudhuri R.R."/>
            <person name="La Ragione R."/>
            <person name="Hildebrand F."/>
            <person name="Pallen M.J."/>
        </authorList>
    </citation>
    <scope>NUCLEOTIDE SEQUENCE</scope>
    <source>
        <strain evidence="7">ChiGjej2B2-12916</strain>
    </source>
</reference>
<evidence type="ECO:0000313" key="8">
    <source>
        <dbReference type="Proteomes" id="UP000886879"/>
    </source>
</evidence>
<reference evidence="7" key="1">
    <citation type="submission" date="2020-10" db="EMBL/GenBank/DDBJ databases">
        <authorList>
            <person name="Gilroy R."/>
        </authorList>
    </citation>
    <scope>NUCLEOTIDE SEQUENCE</scope>
    <source>
        <strain evidence="7">ChiGjej2B2-12916</strain>
    </source>
</reference>
<dbReference type="SUPFAM" id="SSF143865">
    <property type="entry name" value="CorA soluble domain-like"/>
    <property type="match status" value="1"/>
</dbReference>
<evidence type="ECO:0000256" key="3">
    <source>
        <dbReference type="ARBA" id="ARBA00022692"/>
    </source>
</evidence>
<keyword evidence="5 6" id="KW-0472">Membrane</keyword>
<dbReference type="SUPFAM" id="SSF144083">
    <property type="entry name" value="Magnesium transport protein CorA, transmembrane region"/>
    <property type="match status" value="1"/>
</dbReference>
<feature type="transmembrane region" description="Helical" evidence="6">
    <location>
        <begin position="284"/>
        <end position="303"/>
    </location>
</feature>
<dbReference type="Proteomes" id="UP000886879">
    <property type="component" value="Unassembled WGS sequence"/>
</dbReference>
<dbReference type="PANTHER" id="PTHR47891">
    <property type="entry name" value="TRANSPORTER-RELATED"/>
    <property type="match status" value="1"/>
</dbReference>
<dbReference type="Pfam" id="PF01544">
    <property type="entry name" value="CorA"/>
    <property type="match status" value="1"/>
</dbReference>
<dbReference type="CDD" id="cd12827">
    <property type="entry name" value="EcCorA_ZntB-like_u2"/>
    <property type="match status" value="1"/>
</dbReference>
<evidence type="ECO:0000256" key="5">
    <source>
        <dbReference type="ARBA" id="ARBA00023136"/>
    </source>
</evidence>
<evidence type="ECO:0000256" key="1">
    <source>
        <dbReference type="ARBA" id="ARBA00004141"/>
    </source>
</evidence>
<gene>
    <name evidence="7" type="ORF">IAD31_08985</name>
</gene>
<evidence type="ECO:0000256" key="6">
    <source>
        <dbReference type="SAM" id="Phobius"/>
    </source>
</evidence>
<dbReference type="InterPro" id="IPR045863">
    <property type="entry name" value="CorA_TM1_TM2"/>
</dbReference>
<dbReference type="InterPro" id="IPR047199">
    <property type="entry name" value="CorA-like"/>
</dbReference>
<protein>
    <submittedName>
        <fullName evidence="7">Magnesium transporter CorA family protein</fullName>
    </submittedName>
</protein>
<evidence type="ECO:0000313" key="7">
    <source>
        <dbReference type="EMBL" id="HIQ61709.1"/>
    </source>
</evidence>
<accession>A0A9D0YTE7</accession>
<feature type="transmembrane region" description="Helical" evidence="6">
    <location>
        <begin position="253"/>
        <end position="272"/>
    </location>
</feature>
<dbReference type="EMBL" id="DVFO01000097">
    <property type="protein sequence ID" value="HIQ61709.1"/>
    <property type="molecule type" value="Genomic_DNA"/>
</dbReference>
<keyword evidence="4 6" id="KW-1133">Transmembrane helix</keyword>
<evidence type="ECO:0000256" key="4">
    <source>
        <dbReference type="ARBA" id="ARBA00022989"/>
    </source>
</evidence>
<dbReference type="InterPro" id="IPR045861">
    <property type="entry name" value="CorA_cytoplasmic_dom"/>
</dbReference>
<dbReference type="PANTHER" id="PTHR47891:SF2">
    <property type="entry name" value="MAGNESIUM AND COBALT TRANSPORTER"/>
    <property type="match status" value="1"/>
</dbReference>
<keyword evidence="3 6" id="KW-0812">Transmembrane</keyword>
<dbReference type="AlphaFoldDB" id="A0A9D0YTE7"/>
<proteinExistence type="inferred from homology"/>
<dbReference type="Gene3D" id="1.20.58.340">
    <property type="entry name" value="Magnesium transport protein CorA, transmembrane region"/>
    <property type="match status" value="2"/>
</dbReference>
<name>A0A9D0YTE7_9FIRM</name>
<dbReference type="InterPro" id="IPR002523">
    <property type="entry name" value="MgTranspt_CorA/ZnTranspt_ZntB"/>
</dbReference>
<dbReference type="GO" id="GO:0046873">
    <property type="term" value="F:metal ion transmembrane transporter activity"/>
    <property type="evidence" value="ECO:0007669"/>
    <property type="project" value="InterPro"/>
</dbReference>
<dbReference type="Gene3D" id="3.30.460.20">
    <property type="entry name" value="CorA soluble domain-like"/>
    <property type="match status" value="1"/>
</dbReference>
<comment type="subcellular location">
    <subcellularLocation>
        <location evidence="1">Membrane</location>
        <topology evidence="1">Multi-pass membrane protein</topology>
    </subcellularLocation>
</comment>
<dbReference type="GO" id="GO:0016020">
    <property type="term" value="C:membrane"/>
    <property type="evidence" value="ECO:0007669"/>
    <property type="project" value="UniProtKB-SubCell"/>
</dbReference>
<comment type="caution">
    <text evidence="7">The sequence shown here is derived from an EMBL/GenBank/DDBJ whole genome shotgun (WGS) entry which is preliminary data.</text>
</comment>
<organism evidence="7 8">
    <name type="scientific">Candidatus Enterenecus faecium</name>
    <dbReference type="NCBI Taxonomy" id="2840780"/>
    <lineage>
        <taxon>Bacteria</taxon>
        <taxon>Bacillati</taxon>
        <taxon>Bacillota</taxon>
        <taxon>Clostridia</taxon>
        <taxon>Eubacteriales</taxon>
        <taxon>Candidatus Enterenecus</taxon>
    </lineage>
</organism>
<comment type="similarity">
    <text evidence="2">Belongs to the CorA metal ion transporter (MIT) (TC 1.A.35) family.</text>
</comment>